<feature type="domain" description="Nucleotidyl transferase" evidence="1">
    <location>
        <begin position="2"/>
        <end position="204"/>
    </location>
</feature>
<sequence>MKVVLLAGGLGTRLREETEFRPKPMVPIGSQPILWHIMKTFAHYKHQDFIVCTGYKAEVIREYFRNFETMNLDFTIEINGNGSSSTKLLGKLPEFGWTVTVSDTGPLTPTGGRLHQIKKYVGNETFMCTYGDGVADIDIDELLRFHKSHGRIATLSAVQPASRFGVLDIDNGGKVNQFQEKPKGENWVNAGYFVFEPEIFNYLNFNSVLENEPLSQIAAEGQLMAFKHKGFWQPMDTYRETTMLTEMWEQGTAPWKVW</sequence>
<accession>A0A249LGS0</accession>
<dbReference type="Gene3D" id="3.90.550.10">
    <property type="entry name" value="Spore Coat Polysaccharide Biosynthesis Protein SpsA, Chain A"/>
    <property type="match status" value="1"/>
</dbReference>
<keyword evidence="3" id="KW-1185">Reference proteome</keyword>
<proteinExistence type="predicted"/>
<dbReference type="InterPro" id="IPR029044">
    <property type="entry name" value="Nucleotide-diphossugar_trans"/>
</dbReference>
<dbReference type="OrthoDB" id="9814110at2"/>
<protein>
    <submittedName>
        <fullName evidence="2">Glucose-1-phosphate cytidylyltransferase</fullName>
    </submittedName>
</protein>
<evidence type="ECO:0000313" key="3">
    <source>
        <dbReference type="Proteomes" id="UP000217221"/>
    </source>
</evidence>
<keyword evidence="2" id="KW-0808">Transferase</keyword>
<evidence type="ECO:0000259" key="1">
    <source>
        <dbReference type="Pfam" id="PF00483"/>
    </source>
</evidence>
<dbReference type="KEGG" id="plim:PHILAsVB114_06650"/>
<dbReference type="InterPro" id="IPR005835">
    <property type="entry name" value="NTP_transferase_dom"/>
</dbReference>
<dbReference type="RefSeq" id="WP_095698584.1">
    <property type="nucleotide sequence ID" value="NZ_CP016782.1"/>
</dbReference>
<dbReference type="AlphaFoldDB" id="A0A249LGS0"/>
<dbReference type="Pfam" id="PF00483">
    <property type="entry name" value="NTP_transferase"/>
    <property type="match status" value="1"/>
</dbReference>
<dbReference type="GO" id="GO:0047343">
    <property type="term" value="F:glucose-1-phosphate cytidylyltransferase activity"/>
    <property type="evidence" value="ECO:0007669"/>
    <property type="project" value="InterPro"/>
</dbReference>
<keyword evidence="2" id="KW-0548">Nucleotidyltransferase</keyword>
<dbReference type="InterPro" id="IPR013446">
    <property type="entry name" value="G1P_cyt_trans-like"/>
</dbReference>
<name>A0A249LGS0_9ACTN</name>
<gene>
    <name evidence="2" type="ORF">PHILAsVB114_06650</name>
</gene>
<reference evidence="2 3" key="1">
    <citation type="submission" date="2016-07" db="EMBL/GenBank/DDBJ databases">
        <title>High microdiversification within the ubiquitous acI lineage of Actinobacteria.</title>
        <authorList>
            <person name="Neuenschwander S.M."/>
            <person name="Salcher M."/>
            <person name="Ghai R."/>
            <person name="Pernthaler J."/>
        </authorList>
    </citation>
    <scope>NUCLEOTIDE SEQUENCE [LARGE SCALE GENOMIC DNA]</scope>
    <source>
        <strain evidence="2">MMS-VB-114</strain>
    </source>
</reference>
<dbReference type="PANTHER" id="PTHR47183">
    <property type="entry name" value="GLUCOSE-1-PHOSPHATE CYTIDYLYLTRANSFERASE-RELATED"/>
    <property type="match status" value="1"/>
</dbReference>
<evidence type="ECO:0000313" key="2">
    <source>
        <dbReference type="EMBL" id="ASY28273.1"/>
    </source>
</evidence>
<dbReference type="InterPro" id="IPR046981">
    <property type="entry name" value="G1P_cyt_trans"/>
</dbReference>
<dbReference type="PANTHER" id="PTHR47183:SF1">
    <property type="entry name" value="GLUCOSE-1-PHOSPHATE CYTIDYLYLTRANSFERASE"/>
    <property type="match status" value="1"/>
</dbReference>
<dbReference type="NCBIfam" id="TIGR02623">
    <property type="entry name" value="G1P_cyt_trans"/>
    <property type="match status" value="1"/>
</dbReference>
<organism evidence="2 3">
    <name type="scientific">Candidatus Planktophila limnetica</name>
    <dbReference type="NCBI Taxonomy" id="573600"/>
    <lineage>
        <taxon>Bacteria</taxon>
        <taxon>Bacillati</taxon>
        <taxon>Actinomycetota</taxon>
        <taxon>Actinomycetes</taxon>
        <taxon>Candidatus Nanopelagicales</taxon>
        <taxon>Candidatus Nanopelagicaceae</taxon>
        <taxon>Candidatus Planktophila</taxon>
    </lineage>
</organism>
<dbReference type="EMBL" id="CP016782">
    <property type="protein sequence ID" value="ASY28273.1"/>
    <property type="molecule type" value="Genomic_DNA"/>
</dbReference>
<dbReference type="SUPFAM" id="SSF53448">
    <property type="entry name" value="Nucleotide-diphospho-sugar transferases"/>
    <property type="match status" value="1"/>
</dbReference>
<dbReference type="Proteomes" id="UP000217221">
    <property type="component" value="Chromosome"/>
</dbReference>
<dbReference type="GO" id="GO:0009243">
    <property type="term" value="P:O antigen biosynthetic process"/>
    <property type="evidence" value="ECO:0007669"/>
    <property type="project" value="InterPro"/>
</dbReference>
<dbReference type="CDD" id="cd02524">
    <property type="entry name" value="G1P_cytidylyltransferase"/>
    <property type="match status" value="1"/>
</dbReference>